<dbReference type="AlphaFoldDB" id="A0A0M6WQ27"/>
<dbReference type="InterPro" id="IPR036593">
    <property type="entry name" value="CPE0013-like_sf"/>
</dbReference>
<dbReference type="Pfam" id="PF07892">
    <property type="entry name" value="DUF1667"/>
    <property type="match status" value="1"/>
</dbReference>
<dbReference type="Proteomes" id="UP000095602">
    <property type="component" value="Unassembled WGS sequence"/>
</dbReference>
<name>A0A0M6WQ27_9FIRM</name>
<protein>
    <submittedName>
        <fullName evidence="1">NAD(FAD)-dependent dehydrogenase</fullName>
    </submittedName>
    <submittedName>
        <fullName evidence="2">Uncharacterized protein with conserved CXXC pairs</fullName>
    </submittedName>
</protein>
<evidence type="ECO:0000313" key="4">
    <source>
        <dbReference type="Proteomes" id="UP000095602"/>
    </source>
</evidence>
<organism evidence="1 3">
    <name type="scientific">Agathobacter rectalis</name>
    <dbReference type="NCBI Taxonomy" id="39491"/>
    <lineage>
        <taxon>Bacteria</taxon>
        <taxon>Bacillati</taxon>
        <taxon>Bacillota</taxon>
        <taxon>Clostridia</taxon>
        <taxon>Lachnospirales</taxon>
        <taxon>Lachnospiraceae</taxon>
        <taxon>Agathobacter</taxon>
    </lineage>
</organism>
<evidence type="ECO:0000313" key="3">
    <source>
        <dbReference type="Proteomes" id="UP000049472"/>
    </source>
</evidence>
<evidence type="ECO:0000313" key="1">
    <source>
        <dbReference type="EMBL" id="CRL39058.1"/>
    </source>
</evidence>
<proteinExistence type="predicted"/>
<reference evidence="3" key="1">
    <citation type="submission" date="2015-05" db="EMBL/GenBank/DDBJ databases">
        <authorList>
            <consortium name="Pathogen Informatics"/>
        </authorList>
    </citation>
    <scope>NUCLEOTIDE SEQUENCE [LARGE SCALE GENOMIC DNA]</scope>
    <source>
        <strain evidence="2 4">2789STDY5834884</strain>
        <strain evidence="3">T1-815</strain>
    </source>
</reference>
<dbReference type="InterPro" id="IPR012460">
    <property type="entry name" value="DUF1667"/>
</dbReference>
<keyword evidence="3" id="KW-1185">Reference proteome</keyword>
<reference evidence="1" key="2">
    <citation type="submission" date="2015-05" db="EMBL/GenBank/DDBJ databases">
        <authorList>
            <person name="Wang D.B."/>
            <person name="Wang M."/>
        </authorList>
    </citation>
    <scope>NUCLEOTIDE SEQUENCE [LARGE SCALE GENOMIC DNA]</scope>
    <source>
        <strain evidence="1">T1-815</strain>
    </source>
</reference>
<dbReference type="Gene3D" id="3.10.530.10">
    <property type="entry name" value="CPE0013-like"/>
    <property type="match status" value="1"/>
</dbReference>
<dbReference type="Proteomes" id="UP000049472">
    <property type="component" value="Unassembled WGS sequence"/>
</dbReference>
<gene>
    <name evidence="2" type="ORF">ERS852497_00854</name>
    <name evidence="1" type="ORF">T1815_19871</name>
</gene>
<dbReference type="PANTHER" id="PTHR39450:SF1">
    <property type="entry name" value="DUF1667 DOMAIN-CONTAINING PROTEIN"/>
    <property type="match status" value="1"/>
</dbReference>
<sequence>MEERNLTCIGCPLGCALKVTIDGENVTVTGNTCKRGADYGAKEVTHPTRIVTSTVCVKNGTIPMVSVKTAQDIPKEKIMDVMDCINRITVEAPVHIGDVLLSDVAATGVDIVATKNVVQKSY</sequence>
<dbReference type="EMBL" id="CZAJ01000005">
    <property type="protein sequence ID" value="CUO79553.1"/>
    <property type="molecule type" value="Genomic_DNA"/>
</dbReference>
<dbReference type="RefSeq" id="WP_055062082.1">
    <property type="nucleotide sequence ID" value="NZ_CVRQ01000022.1"/>
</dbReference>
<dbReference type="PANTHER" id="PTHR39450">
    <property type="entry name" value="MOLYBDOPTERIN OXIDOREDUCTASE, 4FE-4S CLUSTER-BINDING SUBUNIT"/>
    <property type="match status" value="1"/>
</dbReference>
<evidence type="ECO:0000313" key="2">
    <source>
        <dbReference type="EMBL" id="CUO79553.1"/>
    </source>
</evidence>
<dbReference type="SUPFAM" id="SSF160148">
    <property type="entry name" value="CPE0013-like"/>
    <property type="match status" value="1"/>
</dbReference>
<accession>A0A0M6WQ27</accession>
<dbReference type="EMBL" id="CVRQ01000022">
    <property type="protein sequence ID" value="CRL39058.1"/>
    <property type="molecule type" value="Genomic_DNA"/>
</dbReference>